<protein>
    <submittedName>
        <fullName evidence="1">Uncharacterized protein</fullName>
    </submittedName>
</protein>
<accession>A0A6J7WYQ9</accession>
<gene>
    <name evidence="1" type="ORF">UFOVP359_101</name>
</gene>
<sequence length="172" mass="19636">MSAEIDLADRWERINKVVEEFLRGNTNPNEIATATGFKRADVTQYLNEWRTVIQSDRQIQMRAREALAGADQHYSMLIKEAWDVVEQADLTAQLPQKTSALKLIADIQQKQMDMLQKAGVLDNNELAEQIIETEEKQKVLVEIIRDVVSKCEKCKPQVFSRLSEVTGQAEAF</sequence>
<evidence type="ECO:0000313" key="1">
    <source>
        <dbReference type="EMBL" id="CAB5221852.1"/>
    </source>
</evidence>
<name>A0A6J7WYQ9_9CAUD</name>
<proteinExistence type="predicted"/>
<reference evidence="1" key="1">
    <citation type="submission" date="2020-05" db="EMBL/GenBank/DDBJ databases">
        <authorList>
            <person name="Chiriac C."/>
            <person name="Salcher M."/>
            <person name="Ghai R."/>
            <person name="Kavagutti S V."/>
        </authorList>
    </citation>
    <scope>NUCLEOTIDE SEQUENCE</scope>
</reference>
<organism evidence="1">
    <name type="scientific">uncultured Caudovirales phage</name>
    <dbReference type="NCBI Taxonomy" id="2100421"/>
    <lineage>
        <taxon>Viruses</taxon>
        <taxon>Duplodnaviria</taxon>
        <taxon>Heunggongvirae</taxon>
        <taxon>Uroviricota</taxon>
        <taxon>Caudoviricetes</taxon>
        <taxon>Peduoviridae</taxon>
        <taxon>Maltschvirus</taxon>
        <taxon>Maltschvirus maltsch</taxon>
    </lineage>
</organism>
<dbReference type="EMBL" id="LR798295">
    <property type="protein sequence ID" value="CAB5221852.1"/>
    <property type="molecule type" value="Genomic_DNA"/>
</dbReference>